<name>A0AAD7S5K8_9TELE</name>
<evidence type="ECO:0000313" key="2">
    <source>
        <dbReference type="EMBL" id="KAJ8396368.1"/>
    </source>
</evidence>
<dbReference type="EMBL" id="JAINUG010000107">
    <property type="protein sequence ID" value="KAJ8396368.1"/>
    <property type="molecule type" value="Genomic_DNA"/>
</dbReference>
<proteinExistence type="predicted"/>
<sequence>MPDASAVVRARLSRLRGEDNGRAGKQPAPCAHLPARDNRRGVTRHVGQAPSPEAGRGRAHLRDIIKRKNRRAEDPSRDRVVDPILKPAQVLKQGPPAGSLFRPAPDRITKTAITQHSTSHFCLIGFSRIPKA</sequence>
<gene>
    <name evidence="2" type="ORF">AAFF_G00019450</name>
</gene>
<evidence type="ECO:0000313" key="3">
    <source>
        <dbReference type="Proteomes" id="UP001221898"/>
    </source>
</evidence>
<dbReference type="Proteomes" id="UP001221898">
    <property type="component" value="Unassembled WGS sequence"/>
</dbReference>
<reference evidence="2" key="1">
    <citation type="journal article" date="2023" name="Science">
        <title>Genome structures resolve the early diversification of teleost fishes.</title>
        <authorList>
            <person name="Parey E."/>
            <person name="Louis A."/>
            <person name="Montfort J."/>
            <person name="Bouchez O."/>
            <person name="Roques C."/>
            <person name="Iampietro C."/>
            <person name="Lluch J."/>
            <person name="Castinel A."/>
            <person name="Donnadieu C."/>
            <person name="Desvignes T."/>
            <person name="Floi Bucao C."/>
            <person name="Jouanno E."/>
            <person name="Wen M."/>
            <person name="Mejri S."/>
            <person name="Dirks R."/>
            <person name="Jansen H."/>
            <person name="Henkel C."/>
            <person name="Chen W.J."/>
            <person name="Zahm M."/>
            <person name="Cabau C."/>
            <person name="Klopp C."/>
            <person name="Thompson A.W."/>
            <person name="Robinson-Rechavi M."/>
            <person name="Braasch I."/>
            <person name="Lecointre G."/>
            <person name="Bobe J."/>
            <person name="Postlethwait J.H."/>
            <person name="Berthelot C."/>
            <person name="Roest Crollius H."/>
            <person name="Guiguen Y."/>
        </authorList>
    </citation>
    <scope>NUCLEOTIDE SEQUENCE</scope>
    <source>
        <strain evidence="2">NC1722</strain>
    </source>
</reference>
<keyword evidence="3" id="KW-1185">Reference proteome</keyword>
<organism evidence="2 3">
    <name type="scientific">Aldrovandia affinis</name>
    <dbReference type="NCBI Taxonomy" id="143900"/>
    <lineage>
        <taxon>Eukaryota</taxon>
        <taxon>Metazoa</taxon>
        <taxon>Chordata</taxon>
        <taxon>Craniata</taxon>
        <taxon>Vertebrata</taxon>
        <taxon>Euteleostomi</taxon>
        <taxon>Actinopterygii</taxon>
        <taxon>Neopterygii</taxon>
        <taxon>Teleostei</taxon>
        <taxon>Notacanthiformes</taxon>
        <taxon>Halosauridae</taxon>
        <taxon>Aldrovandia</taxon>
    </lineage>
</organism>
<dbReference type="AlphaFoldDB" id="A0AAD7S5K8"/>
<comment type="caution">
    <text evidence="2">The sequence shown here is derived from an EMBL/GenBank/DDBJ whole genome shotgun (WGS) entry which is preliminary data.</text>
</comment>
<accession>A0AAD7S5K8</accession>
<protein>
    <submittedName>
        <fullName evidence="2">Uncharacterized protein</fullName>
    </submittedName>
</protein>
<feature type="region of interest" description="Disordered" evidence="1">
    <location>
        <begin position="12"/>
        <end position="60"/>
    </location>
</feature>
<evidence type="ECO:0000256" key="1">
    <source>
        <dbReference type="SAM" id="MobiDB-lite"/>
    </source>
</evidence>